<reference evidence="1" key="1">
    <citation type="journal article" date="2020" name="Nature">
        <title>Giant virus diversity and host interactions through global metagenomics.</title>
        <authorList>
            <person name="Schulz F."/>
            <person name="Roux S."/>
            <person name="Paez-Espino D."/>
            <person name="Jungbluth S."/>
            <person name="Walsh D.A."/>
            <person name="Denef V.J."/>
            <person name="McMahon K.D."/>
            <person name="Konstantinidis K.T."/>
            <person name="Eloe-Fadrosh E.A."/>
            <person name="Kyrpides N.C."/>
            <person name="Woyke T."/>
        </authorList>
    </citation>
    <scope>NUCLEOTIDE SEQUENCE</scope>
    <source>
        <strain evidence="1">GVMAG-M-3300010160-4</strain>
    </source>
</reference>
<evidence type="ECO:0000313" key="1">
    <source>
        <dbReference type="EMBL" id="QHS90134.1"/>
    </source>
</evidence>
<accession>A0A6C0BEB4</accession>
<dbReference type="AlphaFoldDB" id="A0A6C0BEB4"/>
<dbReference type="EMBL" id="MN739129">
    <property type="protein sequence ID" value="QHS90134.1"/>
    <property type="molecule type" value="Genomic_DNA"/>
</dbReference>
<proteinExistence type="predicted"/>
<organism evidence="1">
    <name type="scientific">viral metagenome</name>
    <dbReference type="NCBI Taxonomy" id="1070528"/>
    <lineage>
        <taxon>unclassified sequences</taxon>
        <taxon>metagenomes</taxon>
        <taxon>organismal metagenomes</taxon>
    </lineage>
</organism>
<name>A0A6C0BEB4_9ZZZZ</name>
<sequence length="435" mass="50362">MFTAPVDNYERSMATRTTSDLDSVSNHIDLTLTENCKLYFDFTHPSCENYFPQFNNPLAAELVYESDLNLVLLHQIVKDRIYSLIRSVSIDEVKLGVINLEMSFSYITPIDHRFNLVKIKEINSRIDNILKSNYWDRYCKAVIPILNKYVEIMSNEFKGNISSGCNVSVDESKISERLKYIEKYIDAIIDLNILKVKITRKNKVENLCPGCLKSFDSSNSSTDEGRFSCKCGFTDNNISHSTEYSDLNKLAPQVTGNSKHIKTFTDWLDKFLCRSGDSYPQEEMFRKFDEFSLRNNYPNRYYVLSGLISQPDLSVIISLLQNHQYSHYYTIKNTIRRDYFGWKVPEITSLQESKALELYLNIQEKFPEFRGDERKTNINGEIIGYTVLIMVGVAISSSDFKIPINSDTRAYSKDTLFNILLSLGYDRMSIPEMDY</sequence>
<protein>
    <submittedName>
        <fullName evidence="1">Uncharacterized protein</fullName>
    </submittedName>
</protein>